<dbReference type="VEuPathDB" id="AmoebaDB:NF0067940"/>
<accession>A0A6A5C6I2</accession>
<name>A0A6A5C6I2_NAEFO</name>
<dbReference type="Gene3D" id="3.90.1720.30">
    <property type="entry name" value="PPPDE domains"/>
    <property type="match status" value="1"/>
</dbReference>
<proteinExistence type="predicted"/>
<evidence type="ECO:0000313" key="1">
    <source>
        <dbReference type="EMBL" id="KAF0983366.1"/>
    </source>
</evidence>
<reference evidence="1 2" key="1">
    <citation type="journal article" date="2019" name="Sci. Rep.">
        <title>Nanopore sequencing improves the draft genome of the human pathogenic amoeba Naegleria fowleri.</title>
        <authorList>
            <person name="Liechti N."/>
            <person name="Schurch N."/>
            <person name="Bruggmann R."/>
            <person name="Wittwer M."/>
        </authorList>
    </citation>
    <scope>NUCLEOTIDE SEQUENCE [LARGE SCALE GENOMIC DNA]</scope>
    <source>
        <strain evidence="1 2">ATCC 30894</strain>
    </source>
</reference>
<dbReference type="InterPro" id="IPR042266">
    <property type="entry name" value="PPPDE_sf"/>
</dbReference>
<dbReference type="VEuPathDB" id="AmoebaDB:FDP41_010431"/>
<dbReference type="GeneID" id="68117646"/>
<comment type="caution">
    <text evidence="1">The sequence shown here is derived from an EMBL/GenBank/DDBJ whole genome shotgun (WGS) entry which is preliminary data.</text>
</comment>
<dbReference type="OrthoDB" id="10255738at2759"/>
<dbReference type="OMA" id="AFDRSFC"/>
<evidence type="ECO:0000313" key="2">
    <source>
        <dbReference type="Proteomes" id="UP000444721"/>
    </source>
</evidence>
<dbReference type="RefSeq" id="XP_044568079.1">
    <property type="nucleotide sequence ID" value="XM_044700729.1"/>
</dbReference>
<sequence length="544" mass="62154">MGQSNWWIATTTNTTTSQQVLYSSGSSSSGVQWTPKPLNKCSAQDLIALMEHYKFSERINYDMDDKIKTHDLGGYEFTDLASHVALNDENRMRQEKERLIEHLSTKLQIPKHVANAFISEVVLEKIKNDMKQSQELVNTKTTSESTFEKYRATVMPRSMDSDSGAVSSSNNNMKVVDCSTFNVEDVFTDSSLSDWEKKGIILFKNKLKEFEKLLLSRNNTLQAQGYTGNYDADAQNSVCEDRFMYKTFGKPILANKKRRDMSSAPFIAIKLVISELGGNYLEKFARQIIANAVETEFGILHTGILVGEWKFDWYDNSIVAVRMDKNISSSNSISVIDLGYLTHLDQIKNAFESVAKVCCIYNATKTYSQRNCNCQHFVKDVLDAIGVTKPSGGSFDKYFEDLKKGTTKRKYYYSNTLQSMMESNPKAEQYKEFYERTEIEFKDRVTIDLFCHWIDSLKYFSTEEGKIDFRLLKAFDRSFCISGISQGLSVVDYSTSSGMKNQSFFGVRGDPEENSIKRIEYNVRDLYIPVPNPNNRKARTITNL</sequence>
<dbReference type="AlphaFoldDB" id="A0A6A5C6I2"/>
<protein>
    <recommendedName>
        <fullName evidence="3">PPPDE domain-containing protein</fullName>
    </recommendedName>
</protein>
<organism evidence="1 2">
    <name type="scientific">Naegleria fowleri</name>
    <name type="common">Brain eating amoeba</name>
    <dbReference type="NCBI Taxonomy" id="5763"/>
    <lineage>
        <taxon>Eukaryota</taxon>
        <taxon>Discoba</taxon>
        <taxon>Heterolobosea</taxon>
        <taxon>Tetramitia</taxon>
        <taxon>Eutetramitia</taxon>
        <taxon>Vahlkampfiidae</taxon>
        <taxon>Naegleria</taxon>
    </lineage>
</organism>
<dbReference type="VEuPathDB" id="AmoebaDB:NfTy_012120"/>
<dbReference type="EMBL" id="VFQX01000006">
    <property type="protein sequence ID" value="KAF0983366.1"/>
    <property type="molecule type" value="Genomic_DNA"/>
</dbReference>
<keyword evidence="2" id="KW-1185">Reference proteome</keyword>
<evidence type="ECO:0008006" key="3">
    <source>
        <dbReference type="Google" id="ProtNLM"/>
    </source>
</evidence>
<gene>
    <name evidence="1" type="ORF">FDP41_010431</name>
</gene>
<dbReference type="Proteomes" id="UP000444721">
    <property type="component" value="Unassembled WGS sequence"/>
</dbReference>